<dbReference type="SMART" id="SM00316">
    <property type="entry name" value="S1"/>
    <property type="match status" value="1"/>
</dbReference>
<proteinExistence type="predicted"/>
<dbReference type="InterPro" id="IPR040596">
    <property type="entry name" value="RNase_II_C_S1"/>
</dbReference>
<evidence type="ECO:0000259" key="2">
    <source>
        <dbReference type="SMART" id="SM00955"/>
    </source>
</evidence>
<evidence type="ECO:0000259" key="1">
    <source>
        <dbReference type="SMART" id="SM00316"/>
    </source>
</evidence>
<dbReference type="GO" id="GO:0005829">
    <property type="term" value="C:cytosol"/>
    <property type="evidence" value="ECO:0007669"/>
    <property type="project" value="TreeGrafter"/>
</dbReference>
<dbReference type="GO" id="GO:0006402">
    <property type="term" value="P:mRNA catabolic process"/>
    <property type="evidence" value="ECO:0007669"/>
    <property type="project" value="TreeGrafter"/>
</dbReference>
<dbReference type="Proteomes" id="UP000316852">
    <property type="component" value="Unassembled WGS sequence"/>
</dbReference>
<name>A0A538T5G1_UNCEI</name>
<dbReference type="PANTHER" id="PTHR23355">
    <property type="entry name" value="RIBONUCLEASE"/>
    <property type="match status" value="1"/>
</dbReference>
<dbReference type="GO" id="GO:0004540">
    <property type="term" value="F:RNA nuclease activity"/>
    <property type="evidence" value="ECO:0007669"/>
    <property type="project" value="InterPro"/>
</dbReference>
<comment type="caution">
    <text evidence="3">The sequence shown here is derived from an EMBL/GenBank/DDBJ whole genome shotgun (WGS) entry which is preliminary data.</text>
</comment>
<evidence type="ECO:0000313" key="3">
    <source>
        <dbReference type="EMBL" id="TMQ58871.1"/>
    </source>
</evidence>
<sequence>MTVIPKTQHRALLLRVARRAMVEYGLEPDFPAEAIAEVEGIAGPAEPRGAGVRDLRNLPWCSIDNDDSRDLDQLTVAVPAPDGGTTRIIVAVADVSAMVEPGSALDGHAVANTTSVYTPPKVFPMLPERLSTDLTSLNEGVDRLAVAVEFTVDGEGLTTESSVSPAAVRNRAKLAYSSVGAWLEGNAGIPSAVEAVPHLTENLRIQDRAAQAIKTRRHEHGALELETIDVRARFEDEAVTGLTPERRNRAKEIIENFMIAANGAIARFLTERRLPVMRRVVRSPERWQRIVEIARALGESLPAEPDAKPLNEFLLRRRAADPLRFPDLSLSIIKLLGRGEYVASFPGQNVPGHFALAVTDYTHSTAPNRRYPDLITQRLLQAALARRSAPLNRDQLEALASHCTLKEDAAQKVERLTRKAAAACLLSDRIGQEFEGIVTGASPEGTWVRTLDPPVEGRVERGSAGLDVGDRVRVKLIHTDPERGFIDFARIGRAEPR</sequence>
<dbReference type="InterPro" id="IPR003029">
    <property type="entry name" value="S1_domain"/>
</dbReference>
<dbReference type="SMART" id="SM00955">
    <property type="entry name" value="RNB"/>
    <property type="match status" value="1"/>
</dbReference>
<feature type="domain" description="S1 motif" evidence="1">
    <location>
        <begin position="429"/>
        <end position="491"/>
    </location>
</feature>
<dbReference type="InterPro" id="IPR012340">
    <property type="entry name" value="NA-bd_OB-fold"/>
</dbReference>
<gene>
    <name evidence="3" type="ORF">E6K76_06515</name>
</gene>
<dbReference type="GO" id="GO:0003723">
    <property type="term" value="F:RNA binding"/>
    <property type="evidence" value="ECO:0007669"/>
    <property type="project" value="InterPro"/>
</dbReference>
<dbReference type="SUPFAM" id="SSF50249">
    <property type="entry name" value="Nucleic acid-binding proteins"/>
    <property type="match status" value="2"/>
</dbReference>
<organism evidence="3 4">
    <name type="scientific">Eiseniibacteriota bacterium</name>
    <dbReference type="NCBI Taxonomy" id="2212470"/>
    <lineage>
        <taxon>Bacteria</taxon>
        <taxon>Candidatus Eiseniibacteriota</taxon>
    </lineage>
</organism>
<feature type="domain" description="RNB" evidence="2">
    <location>
        <begin position="52"/>
        <end position="386"/>
    </location>
</feature>
<accession>A0A538T5G1</accession>
<dbReference type="InterPro" id="IPR050180">
    <property type="entry name" value="RNR_Ribonuclease"/>
</dbReference>
<dbReference type="Pfam" id="PF18614">
    <property type="entry name" value="RNase_II_C_S1"/>
    <property type="match status" value="1"/>
</dbReference>
<dbReference type="AlphaFoldDB" id="A0A538T5G1"/>
<dbReference type="PANTHER" id="PTHR23355:SF37">
    <property type="entry name" value="EXORIBONUCLEASE 2"/>
    <property type="match status" value="1"/>
</dbReference>
<dbReference type="InterPro" id="IPR001900">
    <property type="entry name" value="RNase_II/R"/>
</dbReference>
<dbReference type="Pfam" id="PF00773">
    <property type="entry name" value="RNB"/>
    <property type="match status" value="1"/>
</dbReference>
<reference evidence="3 4" key="1">
    <citation type="journal article" date="2019" name="Nat. Microbiol.">
        <title>Mediterranean grassland soil C-N compound turnover is dependent on rainfall and depth, and is mediated by genomically divergent microorganisms.</title>
        <authorList>
            <person name="Diamond S."/>
            <person name="Andeer P.F."/>
            <person name="Li Z."/>
            <person name="Crits-Christoph A."/>
            <person name="Burstein D."/>
            <person name="Anantharaman K."/>
            <person name="Lane K.R."/>
            <person name="Thomas B.C."/>
            <person name="Pan C."/>
            <person name="Northen T.R."/>
            <person name="Banfield J.F."/>
        </authorList>
    </citation>
    <scope>NUCLEOTIDE SEQUENCE [LARGE SCALE GENOMIC DNA]</scope>
    <source>
        <strain evidence="3">WS_6</strain>
    </source>
</reference>
<dbReference type="EMBL" id="VBOW01000028">
    <property type="protein sequence ID" value="TMQ58871.1"/>
    <property type="molecule type" value="Genomic_DNA"/>
</dbReference>
<evidence type="ECO:0000313" key="4">
    <source>
        <dbReference type="Proteomes" id="UP000316852"/>
    </source>
</evidence>
<protein>
    <submittedName>
        <fullName evidence="3">RNB domain-containing ribonuclease</fullName>
    </submittedName>
</protein>